<evidence type="ECO:0000256" key="3">
    <source>
        <dbReference type="ARBA" id="ARBA00038446"/>
    </source>
</evidence>
<dbReference type="GO" id="GO:0005634">
    <property type="term" value="C:nucleus"/>
    <property type="evidence" value="ECO:0007669"/>
    <property type="project" value="UniProtKB-SubCell"/>
</dbReference>
<organism evidence="6 7">
    <name type="scientific">Megaselia scalaris</name>
    <name type="common">Humpbacked fly</name>
    <name type="synonym">Phora scalaris</name>
    <dbReference type="NCBI Taxonomy" id="36166"/>
    <lineage>
        <taxon>Eukaryota</taxon>
        <taxon>Metazoa</taxon>
        <taxon>Ecdysozoa</taxon>
        <taxon>Arthropoda</taxon>
        <taxon>Hexapoda</taxon>
        <taxon>Insecta</taxon>
        <taxon>Pterygota</taxon>
        <taxon>Neoptera</taxon>
        <taxon>Endopterygota</taxon>
        <taxon>Diptera</taxon>
        <taxon>Brachycera</taxon>
        <taxon>Muscomorpha</taxon>
        <taxon>Platypezoidea</taxon>
        <taxon>Phoridae</taxon>
        <taxon>Megaseliini</taxon>
        <taxon>Megaselia</taxon>
    </lineage>
</organism>
<dbReference type="EnsemblMetazoa" id="MESCA012281-RA">
    <property type="protein sequence ID" value="MESCA012281-PA"/>
    <property type="gene ID" value="MESCA012281"/>
</dbReference>
<evidence type="ECO:0000256" key="4">
    <source>
        <dbReference type="ARBA" id="ARBA00068483"/>
    </source>
</evidence>
<evidence type="ECO:0000313" key="6">
    <source>
        <dbReference type="EnsemblMetazoa" id="MESCA012281-PA"/>
    </source>
</evidence>
<proteinExistence type="inferred from homology"/>
<dbReference type="InterPro" id="IPR050358">
    <property type="entry name" value="RSE1/DDB1/CFT1"/>
</dbReference>
<reference evidence="6" key="2">
    <citation type="submission" date="2015-06" db="UniProtKB">
        <authorList>
            <consortium name="EnsemblMetazoa"/>
        </authorList>
    </citation>
    <scope>IDENTIFICATION</scope>
</reference>
<feature type="domain" description="RSE1/DDB1/CPSF1 C-terminal" evidence="5">
    <location>
        <begin position="1"/>
        <end position="66"/>
    </location>
</feature>
<dbReference type="AlphaFoldDB" id="T1H6E8"/>
<evidence type="ECO:0000256" key="2">
    <source>
        <dbReference type="ARBA" id="ARBA00023242"/>
    </source>
</evidence>
<dbReference type="STRING" id="36166.T1H6E8"/>
<dbReference type="Proteomes" id="UP000015102">
    <property type="component" value="Unassembled WGS sequence"/>
</dbReference>
<comment type="subcellular location">
    <subcellularLocation>
        <location evidence="1">Nucleus</location>
    </subcellularLocation>
</comment>
<dbReference type="OMA" id="THNEHLC"/>
<dbReference type="PANTHER" id="PTHR10644">
    <property type="entry name" value="DNA REPAIR/RNA PROCESSING CPSF FAMILY"/>
    <property type="match status" value="1"/>
</dbReference>
<dbReference type="GO" id="GO:0003676">
    <property type="term" value="F:nucleic acid binding"/>
    <property type="evidence" value="ECO:0007669"/>
    <property type="project" value="InterPro"/>
</dbReference>
<dbReference type="GO" id="GO:0031123">
    <property type="term" value="P:RNA 3'-end processing"/>
    <property type="evidence" value="ECO:0007669"/>
    <property type="project" value="UniProtKB-ARBA"/>
</dbReference>
<keyword evidence="2" id="KW-0539">Nucleus</keyword>
<dbReference type="Gene3D" id="1.10.150.910">
    <property type="match status" value="1"/>
</dbReference>
<protein>
    <recommendedName>
        <fullName evidence="4">Cleavage and polyadenylation specificity factor subunit 1</fullName>
    </recommendedName>
</protein>
<dbReference type="Pfam" id="PF03178">
    <property type="entry name" value="CPSF_A"/>
    <property type="match status" value="1"/>
</dbReference>
<evidence type="ECO:0000313" key="7">
    <source>
        <dbReference type="Proteomes" id="UP000015102"/>
    </source>
</evidence>
<accession>T1H6E8</accession>
<dbReference type="FunFam" id="1.10.150.910:FF:000005">
    <property type="entry name" value="Cleavage and polyadenylation specific factor 1"/>
    <property type="match status" value="1"/>
</dbReference>
<dbReference type="InterPro" id="IPR004871">
    <property type="entry name" value="RSE1/DDB1/CPSF1_C"/>
</dbReference>
<sequence>GGLGYCLPLPEKTYRRLFMLQNVLITHNEHLCGLNPKDFRTIKSTRKTSLNPSRSIVDGELIWSYLMLTQSEKQEIAKKIGTKMEEIYADLLDIDRVSTVF</sequence>
<name>T1H6E8_MEGSC</name>
<dbReference type="HOGENOM" id="CLU_2298730_0_0_1"/>
<keyword evidence="7" id="KW-1185">Reference proteome</keyword>
<evidence type="ECO:0000256" key="1">
    <source>
        <dbReference type="ARBA" id="ARBA00004123"/>
    </source>
</evidence>
<evidence type="ECO:0000259" key="5">
    <source>
        <dbReference type="Pfam" id="PF03178"/>
    </source>
</evidence>
<comment type="similarity">
    <text evidence="3">Belongs to the CPSF1 family.</text>
</comment>
<reference evidence="7" key="1">
    <citation type="submission" date="2013-02" db="EMBL/GenBank/DDBJ databases">
        <authorList>
            <person name="Hughes D."/>
        </authorList>
    </citation>
    <scope>NUCLEOTIDE SEQUENCE</scope>
    <source>
        <strain>Durham</strain>
        <strain evidence="7">NC isolate 2 -- Noor lab</strain>
    </source>
</reference>